<dbReference type="PIRSF" id="PIRSF019225">
    <property type="entry name" value="Ubol_Cyt_c_Rdtase_Cyt_c_su_prd"/>
    <property type="match status" value="1"/>
</dbReference>
<dbReference type="Gene3D" id="1.10.760.10">
    <property type="entry name" value="Cytochrome c-like domain"/>
    <property type="match status" value="2"/>
</dbReference>
<gene>
    <name evidence="7" type="ORF">ERS672216_01533</name>
</gene>
<dbReference type="PROSITE" id="PS51007">
    <property type="entry name" value="CYTC"/>
    <property type="match status" value="2"/>
</dbReference>
<proteinExistence type="predicted"/>
<dbReference type="Pfam" id="PF00034">
    <property type="entry name" value="Cytochrom_C"/>
    <property type="match status" value="2"/>
</dbReference>
<evidence type="ECO:0000313" key="7">
    <source>
        <dbReference type="EMBL" id="CZE48660.1"/>
    </source>
</evidence>
<dbReference type="AlphaFoldDB" id="A0A128EN35"/>
<dbReference type="InterPro" id="IPR009056">
    <property type="entry name" value="Cyt_c-like_dom"/>
</dbReference>
<dbReference type="RefSeq" id="WP_075494139.1">
    <property type="nucleotide sequence ID" value="NZ_CP053844.1"/>
</dbReference>
<keyword evidence="2 4" id="KW-0479">Metal-binding</keyword>
<dbReference type="Proteomes" id="UP000069632">
    <property type="component" value="Unassembled WGS sequence"/>
</dbReference>
<keyword evidence="8" id="KW-1185">Reference proteome</keyword>
<dbReference type="EMBL" id="FIZP01000009">
    <property type="protein sequence ID" value="CZE48660.1"/>
    <property type="molecule type" value="Genomic_DNA"/>
</dbReference>
<dbReference type="OrthoDB" id="5351961at2"/>
<keyword evidence="3 4" id="KW-0408">Iron</keyword>
<feature type="domain" description="Cytochrome c" evidence="6">
    <location>
        <begin position="211"/>
        <end position="304"/>
    </location>
</feature>
<evidence type="ECO:0000256" key="2">
    <source>
        <dbReference type="ARBA" id="ARBA00022723"/>
    </source>
</evidence>
<feature type="transmembrane region" description="Helical" evidence="5">
    <location>
        <begin position="315"/>
        <end position="332"/>
    </location>
</feature>
<dbReference type="InterPro" id="IPR036909">
    <property type="entry name" value="Cyt_c-like_dom_sf"/>
</dbReference>
<accession>A0A128EN35</accession>
<keyword evidence="1 4" id="KW-0349">Heme</keyword>
<dbReference type="SUPFAM" id="SSF46626">
    <property type="entry name" value="Cytochrome c"/>
    <property type="match status" value="2"/>
</dbReference>
<evidence type="ECO:0000256" key="3">
    <source>
        <dbReference type="ARBA" id="ARBA00023004"/>
    </source>
</evidence>
<evidence type="ECO:0000256" key="1">
    <source>
        <dbReference type="ARBA" id="ARBA00022617"/>
    </source>
</evidence>
<keyword evidence="5" id="KW-0472">Membrane</keyword>
<sequence length="341" mass="37420">MKELKTLIIVLVAVGALYWGVEPYAHTKLHPHVAPANYDFAAEDLALDKTNVTKAEAALKVAEASKNDDLINSAKKTLNDAKATNDKYTIFWSEINKIDLSKGNATTGAETFMSAGCTACHGLEVANIPAAMDSKTSSEAYGVNPPDLSTAGAIYDGKFLAALIKDPVMAMKVSHKFNDEHPHPMPGFFGLGGDLNQEIADIVAYLKSIAPKEVDGKQVFKDACQRCHDMKYDKVFTDGNKQSVAHFMGSTPPDLSMYIRSRNADYLHNFINDTQKMLPGTAMPRVGLNQASEAKIIAYMEKVGDSKKSEREKTSVYIMIYFVILAVFAGLWKNKIWSSLH</sequence>
<dbReference type="GO" id="GO:0009055">
    <property type="term" value="F:electron transfer activity"/>
    <property type="evidence" value="ECO:0007669"/>
    <property type="project" value="InterPro"/>
</dbReference>
<evidence type="ECO:0000259" key="6">
    <source>
        <dbReference type="PROSITE" id="PS51007"/>
    </source>
</evidence>
<keyword evidence="5" id="KW-0812">Transmembrane</keyword>
<name>A0A128EN35_9BACT</name>
<protein>
    <submittedName>
        <fullName evidence="7">Ubiquinol--cytochrome c reductase, cytochrome c1 subunit</fullName>
    </submittedName>
</protein>
<dbReference type="GO" id="GO:0020037">
    <property type="term" value="F:heme binding"/>
    <property type="evidence" value="ECO:0007669"/>
    <property type="project" value="InterPro"/>
</dbReference>
<evidence type="ECO:0000256" key="4">
    <source>
        <dbReference type="PROSITE-ProRule" id="PRU00433"/>
    </source>
</evidence>
<evidence type="ECO:0000256" key="5">
    <source>
        <dbReference type="SAM" id="Phobius"/>
    </source>
</evidence>
<reference evidence="7 8" key="1">
    <citation type="submission" date="2016-02" db="EMBL/GenBank/DDBJ databases">
        <authorList>
            <consortium name="Pathogen Informatics"/>
        </authorList>
    </citation>
    <scope>NUCLEOTIDE SEQUENCE [LARGE SCALE GENOMIC DNA]</scope>
    <source>
        <strain evidence="7 8">RC20</strain>
    </source>
</reference>
<feature type="domain" description="Cytochrome c" evidence="6">
    <location>
        <begin position="103"/>
        <end position="210"/>
    </location>
</feature>
<evidence type="ECO:0000313" key="8">
    <source>
        <dbReference type="Proteomes" id="UP000069632"/>
    </source>
</evidence>
<dbReference type="InterPro" id="IPR021195">
    <property type="entry name" value="Ubol_Cyt_c_Rdtase_Cyt_c_su_prd"/>
</dbReference>
<dbReference type="GO" id="GO:0046872">
    <property type="term" value="F:metal ion binding"/>
    <property type="evidence" value="ECO:0007669"/>
    <property type="project" value="UniProtKB-KW"/>
</dbReference>
<keyword evidence="5" id="KW-1133">Transmembrane helix</keyword>
<organism evidence="7 8">
    <name type="scientific">Campylobacter geochelonis</name>
    <dbReference type="NCBI Taxonomy" id="1780362"/>
    <lineage>
        <taxon>Bacteria</taxon>
        <taxon>Pseudomonadati</taxon>
        <taxon>Campylobacterota</taxon>
        <taxon>Epsilonproteobacteria</taxon>
        <taxon>Campylobacterales</taxon>
        <taxon>Campylobacteraceae</taxon>
        <taxon>Campylobacter</taxon>
    </lineage>
</organism>